<dbReference type="EMBL" id="AMZH03019758">
    <property type="protein sequence ID" value="RRT39937.1"/>
    <property type="molecule type" value="Genomic_DNA"/>
</dbReference>
<sequence>STYGGRTRGPGLTCAGVRTVGRRGSKQDWTEQAGPKSAHKVRVIVRTCPVMRRVMKDAPRRLNAGDRTRFAQATDPGNTSKISQPFFSTRHLAG</sequence>
<organism evidence="2 3">
    <name type="scientific">Ensete ventricosum</name>
    <name type="common">Abyssinian banana</name>
    <name type="synonym">Musa ensete</name>
    <dbReference type="NCBI Taxonomy" id="4639"/>
    <lineage>
        <taxon>Eukaryota</taxon>
        <taxon>Viridiplantae</taxon>
        <taxon>Streptophyta</taxon>
        <taxon>Embryophyta</taxon>
        <taxon>Tracheophyta</taxon>
        <taxon>Spermatophyta</taxon>
        <taxon>Magnoliopsida</taxon>
        <taxon>Liliopsida</taxon>
        <taxon>Zingiberales</taxon>
        <taxon>Musaceae</taxon>
        <taxon>Ensete</taxon>
    </lineage>
</organism>
<comment type="caution">
    <text evidence="2">The sequence shown here is derived from an EMBL/GenBank/DDBJ whole genome shotgun (WGS) entry which is preliminary data.</text>
</comment>
<evidence type="ECO:0000313" key="3">
    <source>
        <dbReference type="Proteomes" id="UP000287651"/>
    </source>
</evidence>
<feature type="compositionally biased region" description="Polar residues" evidence="1">
    <location>
        <begin position="75"/>
        <end position="87"/>
    </location>
</feature>
<reference evidence="2 3" key="1">
    <citation type="journal article" date="2014" name="Agronomy (Basel)">
        <title>A Draft Genome Sequence for Ensete ventricosum, the Drought-Tolerant Tree Against Hunger.</title>
        <authorList>
            <person name="Harrison J."/>
            <person name="Moore K.A."/>
            <person name="Paszkiewicz K."/>
            <person name="Jones T."/>
            <person name="Grant M."/>
            <person name="Ambacheew D."/>
            <person name="Muzemil S."/>
            <person name="Studholme D.J."/>
        </authorList>
    </citation>
    <scope>NUCLEOTIDE SEQUENCE [LARGE SCALE GENOMIC DNA]</scope>
</reference>
<dbReference type="Proteomes" id="UP000287651">
    <property type="component" value="Unassembled WGS sequence"/>
</dbReference>
<evidence type="ECO:0000313" key="2">
    <source>
        <dbReference type="EMBL" id="RRT39937.1"/>
    </source>
</evidence>
<accession>A0A426XKE5</accession>
<gene>
    <name evidence="2" type="ORF">B296_00058806</name>
</gene>
<feature type="region of interest" description="Disordered" evidence="1">
    <location>
        <begin position="1"/>
        <end position="37"/>
    </location>
</feature>
<name>A0A426XKE5_ENSVE</name>
<dbReference type="AlphaFoldDB" id="A0A426XKE5"/>
<evidence type="ECO:0000256" key="1">
    <source>
        <dbReference type="SAM" id="MobiDB-lite"/>
    </source>
</evidence>
<protein>
    <submittedName>
        <fullName evidence="2">Uncharacterized protein</fullName>
    </submittedName>
</protein>
<feature type="region of interest" description="Disordered" evidence="1">
    <location>
        <begin position="56"/>
        <end position="94"/>
    </location>
</feature>
<feature type="non-terminal residue" evidence="2">
    <location>
        <position position="1"/>
    </location>
</feature>
<feature type="compositionally biased region" description="Basic and acidic residues" evidence="1">
    <location>
        <begin position="56"/>
        <end position="69"/>
    </location>
</feature>
<proteinExistence type="predicted"/>